<evidence type="ECO:0000259" key="13">
    <source>
        <dbReference type="PROSITE" id="PS50893"/>
    </source>
</evidence>
<feature type="transmembrane region" description="Helical" evidence="11">
    <location>
        <begin position="723"/>
        <end position="745"/>
    </location>
</feature>
<feature type="transmembrane region" description="Helical" evidence="11">
    <location>
        <begin position="664"/>
        <end position="684"/>
    </location>
</feature>
<dbReference type="Pfam" id="PF00664">
    <property type="entry name" value="ABC_membrane"/>
    <property type="match status" value="2"/>
</dbReference>
<dbReference type="Pfam" id="PF00005">
    <property type="entry name" value="ABC_tran"/>
    <property type="match status" value="2"/>
</dbReference>
<evidence type="ECO:0000256" key="5">
    <source>
        <dbReference type="ARBA" id="ARBA00022741"/>
    </source>
</evidence>
<dbReference type="InterPro" id="IPR050173">
    <property type="entry name" value="ABC_transporter_C-like"/>
</dbReference>
<feature type="region of interest" description="Disordered" evidence="10">
    <location>
        <begin position="2455"/>
        <end position="2551"/>
    </location>
</feature>
<dbReference type="GO" id="GO:0140359">
    <property type="term" value="F:ABC-type transporter activity"/>
    <property type="evidence" value="ECO:0007669"/>
    <property type="project" value="InterPro"/>
</dbReference>
<dbReference type="FunFam" id="3.40.50.300:FF:000163">
    <property type="entry name" value="Multidrug resistance-associated protein member 4"/>
    <property type="match status" value="1"/>
</dbReference>
<dbReference type="InterPro" id="IPR007248">
    <property type="entry name" value="Mpv17_PMP22"/>
</dbReference>
<dbReference type="PANTHER" id="PTHR24223:SF448">
    <property type="entry name" value="FI20146P1-RELATED"/>
    <property type="match status" value="1"/>
</dbReference>
<comment type="subcellular location">
    <subcellularLocation>
        <location evidence="1">Membrane</location>
        <topology evidence="1">Multi-pass membrane protein</topology>
    </subcellularLocation>
</comment>
<dbReference type="Gene3D" id="2.30.42.10">
    <property type="match status" value="1"/>
</dbReference>
<dbReference type="EMBL" id="JABDTM020025943">
    <property type="protein sequence ID" value="KAH0812567.1"/>
    <property type="molecule type" value="Genomic_DNA"/>
</dbReference>
<feature type="domain" description="ABC transmembrane type-1" evidence="14">
    <location>
        <begin position="97"/>
        <end position="365"/>
    </location>
</feature>
<sequence length="2631" mass="295888">MDYLPKPKQQINSKERANFLSQLFFLYTLKLFVQGYRKDLEERDLYQVPTTLRSRFLGDQYEKVWSEEQRKKRKPSLVRLLLKCHGLYYFFLGLSQLVLKTTFIALYPFLIDKFASQLLPEHQQINTTNLCLWGLSLVALVLLESLYDQWYILLLSTLEIRVRVALSSLIYRKSLRRSLTQVTSIGKTVTLITKDLYNLCTFIDKANDIWISTIQAIILFFTLYREIGFVVCVPIVFSAILVPLQTCLGMKSASIKTKMFEKADSRLETTRDILGTIRTIKMSNWRDFFSSRVTNLRMSEVKLTYTIFLLKFIMFTNATLWTCITFFPWMGAFVALEKPITTEIVYFMFATYRTLSYLLGIVIPFAACHAAQVAATVKRIDEFLTGEETQHFGQPFSTRILLEDVNITLKKNTVLKHLNLNLKSDFVLIGGAVGSGKTVLLKTILGEFPVSRGNVVTQGSISYASQEPWLFPATIKQNILFGERFDEKRYNQVLKVCGLMYDLQLLQNGDESIVEGGQGVVLSRGQRSCVNLARAIYKNSDIYLLDDCLASLDWLTSCYIFVQLRQFLQNELVVVVTQDARFFDKCPNAVVLIDSEISSSGMEMNRQFATGPPLVTEEKIVIEENERAELLPTLRTTNIFEETHKKGHVEYRIYGKWSQTGGGVIWLILVTSMVAFLPVMVTYVDDSISSWVSNEEEIANYTKTNLTELPQLGELLNKRKHVVTMHIVIILVVLLLTITSSILFLHFCKNTSVKLHELLAKAVTNARTQCLDDLFVGHILNRFSSDLLNVDEVIPFLFYDFARLLFSLVGTVVVVVAAKKIFLVSTILLVLTVLFLKNYYLPVGRSLKRLETSTKTPVLSYFDATLGGLTTIRAQRCENTLRDEFDQHQDLNTSASFMLLSCTRAFCLSLGVASVMFFATVISSFFGASDAQSASPTLYKTVLLTQILSFVVSKWADVETHMTSVERVLEHADIKQESGQGIVLKNWSKVGEIKFENVELWYSKLNEAVLKSVSFVVRPREKIGVVGRTGAGKSSLVSALFRLCDFEGKVFVNGVDIKTLSLEFLRASISVVPQDSALFSGTIRENVDPFKAHSDTEICKVLDSVNLHRFIYDLDKKICDADSPFSAGQKQLLCLARVILSKNDIVVVDAAQRLDQKTEDLMHDTVWGMFADRTVLIVSHSPQTLLRCDKVLVLDNGKITELDTPEKLLKNKNGEFYKMFSEKDVPETSRSLQTSTTDAEDAFDDDDDDDIINKCCVTSTANTCIMEQMVLSKPIYNALGFYFEQLFNNPIRTKSVTCCVIATAGNYASQCIAGNKVLNHQSLLAYGIFGLLFGGSIPHYFYTWLEHVVPEEAAFPVVKKLFLERLVYSPLYQAFTLYILARLEGKSHDAAIAQLKNLYWMVLSSSWKYLTIIQLLNLSVVPPMQDPRVFNRISVRTRFKGRRARERRQMISAAIVPPDRSSISPRFRTARVGPTLHRFGVISECGKVCGTCRCISPDPRLEADVTLVRARVGASGDGHGRVTRPLRSGGGDRGVATKKLLPAFHPGVRDGAMNSPTAQSPRSRSQAGGRRPSSRPAPPSHLHSDCPPEPEDSPGLGQRSVSLLSSQLTAATYGENVIFVSRWTTGSPARPEPPVFQFVRFGLDYPESLQHPKRINRYRIHFPFPICKSQTYRLEVVGVHRKAVKCKPVESPNPVRFETPFYDSPEDRKKVGVLTLKTSDVEVEAFVAPERGSICIVSGLPITHPSDLRNLDDFSNAFPFEKSSRAFGVQAGGSARCPVEDGDFVQRRRRCTGFATDTGMPSGQGGKVHFLLLKQVHLRGLEGRRMKTTLQPVIQPRMAQLETLEAKMASIEVSLSSTPRRKKNGSLGGINASIRSIPKEIAAKELETLRNALRDKENIIQSLKGQLTIPGLRLSSIRNSTSNSTRDLTEVEKKQAEERLGRLKTDVDNKRLAIKNLKMALERLDITDNIDVRIQQAELEYQLGREELNLLTLLEETRALQLCLDESNKNSSESHTLYSCVNGSVRVVLLGLEVDHDPKSPKFGASQKDSLAGLWIDWALEETGLCKGDRLVEVNGKIVLTKNRDDLSRLLAAAPDPAQLVILRKLSENGSNISSGVTNKEVASLRCELEAVRERAEEAQKTKDGLISDNIRLTHRISYLEEQVSELLSRKPDQDVRVLSKTPVISTVKTNQNVTNINITTQPATAKELQVFQKGPQVTALVANLPGLEASKDTHSSLPVRSKSSLSNVSNTHIAAPSPQSDGYHCHKNHRHKHRSSRHGGLQTSTSTQNLEQQNEKISYRKHNHHHHHREKDYSSETNSAIEHVTRYNKKNTENGHRYSTNSEKEYGPDIMDQSYKKATKIVHELTRSNRDSLYEKHRQKCITASEKYNTDILKHYNARKSTSVLDFRSEVHISPKYSDSKSVEELDTTSNNDKRIYRKIQDCRSIKSLDFDSDCNSTSNGYKSKSVDYTSEPIENNNRKLSGYSGYYGEVKPRPTPPKKPLRLSLHKTQSLQSVETPPATPNTSPNKNESRKRNYKGETPLSKDQNGVNGDLGLKWMSFGQKGVENGIESGMVDAIKQATGSFPREDYEGYDDGSSANEDDTENFEKCTEEDRIEQFAKGQVEDQTNIG</sequence>
<feature type="transmembrane region" description="Helical" evidence="11">
    <location>
        <begin position="355"/>
        <end position="375"/>
    </location>
</feature>
<keyword evidence="16" id="KW-1185">Reference proteome</keyword>
<evidence type="ECO:0000256" key="2">
    <source>
        <dbReference type="ARBA" id="ARBA00006824"/>
    </source>
</evidence>
<evidence type="ECO:0000256" key="8">
    <source>
        <dbReference type="ARBA" id="ARBA00023136"/>
    </source>
</evidence>
<dbReference type="CDD" id="cd18579">
    <property type="entry name" value="ABC_6TM_ABCC_D1"/>
    <property type="match status" value="1"/>
</dbReference>
<feature type="domain" description="PDZ" evidence="12">
    <location>
        <begin position="2059"/>
        <end position="2106"/>
    </location>
</feature>
<dbReference type="SUPFAM" id="SSF52540">
    <property type="entry name" value="P-loop containing nucleoside triphosphate hydrolases"/>
    <property type="match status" value="2"/>
</dbReference>
<evidence type="ECO:0000256" key="11">
    <source>
        <dbReference type="SAM" id="Phobius"/>
    </source>
</evidence>
<feature type="transmembrane region" description="Helical" evidence="11">
    <location>
        <begin position="905"/>
        <end position="926"/>
    </location>
</feature>
<evidence type="ECO:0000256" key="10">
    <source>
        <dbReference type="SAM" id="MobiDB-lite"/>
    </source>
</evidence>
<dbReference type="InterPro" id="IPR027417">
    <property type="entry name" value="P-loop_NTPase"/>
</dbReference>
<dbReference type="InterPro" id="IPR036640">
    <property type="entry name" value="ABC1_TM_sf"/>
</dbReference>
<dbReference type="SMART" id="SM00382">
    <property type="entry name" value="AAA"/>
    <property type="match status" value="2"/>
</dbReference>
<dbReference type="InterPro" id="IPR017871">
    <property type="entry name" value="ABC_transporter-like_CS"/>
</dbReference>
<dbReference type="Gene3D" id="1.20.1560.10">
    <property type="entry name" value="ABC transporter type 1, transmembrane domain"/>
    <property type="match status" value="2"/>
</dbReference>
<comment type="caution">
    <text evidence="15">The sequence shown here is derived from an EMBL/GenBank/DDBJ whole genome shotgun (WGS) entry which is preliminary data.</text>
</comment>
<feature type="region of interest" description="Disordered" evidence="10">
    <location>
        <begin position="2580"/>
        <end position="2631"/>
    </location>
</feature>
<feature type="region of interest" description="Disordered" evidence="10">
    <location>
        <begin position="1514"/>
        <end position="1599"/>
    </location>
</feature>
<feature type="compositionally biased region" description="Polar residues" evidence="10">
    <location>
        <begin position="2282"/>
        <end position="2293"/>
    </location>
</feature>
<feature type="transmembrane region" description="Helical" evidence="11">
    <location>
        <begin position="821"/>
        <end position="840"/>
    </location>
</feature>
<dbReference type="InterPro" id="IPR044746">
    <property type="entry name" value="ABCC_6TM_D1"/>
</dbReference>
<reference evidence="15" key="2">
    <citation type="submission" date="2021-08" db="EMBL/GenBank/DDBJ databases">
        <authorList>
            <person name="Eriksson T."/>
        </authorList>
    </citation>
    <scope>NUCLEOTIDE SEQUENCE</scope>
    <source>
        <strain evidence="15">Stoneville</strain>
        <tissue evidence="15">Whole head</tissue>
    </source>
</reference>
<dbReference type="InterPro" id="IPR001478">
    <property type="entry name" value="PDZ"/>
</dbReference>
<evidence type="ECO:0000259" key="14">
    <source>
        <dbReference type="PROSITE" id="PS50929"/>
    </source>
</evidence>
<evidence type="ECO:0000256" key="7">
    <source>
        <dbReference type="ARBA" id="ARBA00022989"/>
    </source>
</evidence>
<reference evidence="15" key="1">
    <citation type="journal article" date="2020" name="J Insects Food Feed">
        <title>The yellow mealworm (Tenebrio molitor) genome: a resource for the emerging insects as food and feed industry.</title>
        <authorList>
            <person name="Eriksson T."/>
            <person name="Andere A."/>
            <person name="Kelstrup H."/>
            <person name="Emery V."/>
            <person name="Picard C."/>
        </authorList>
    </citation>
    <scope>NUCLEOTIDE SEQUENCE</scope>
    <source>
        <strain evidence="15">Stoneville</strain>
        <tissue evidence="15">Whole head</tissue>
    </source>
</reference>
<keyword evidence="7 11" id="KW-1133">Transmembrane helix</keyword>
<feature type="compositionally biased region" description="Polar residues" evidence="10">
    <location>
        <begin position="2455"/>
        <end position="2481"/>
    </location>
</feature>
<evidence type="ECO:0000256" key="3">
    <source>
        <dbReference type="ARBA" id="ARBA00022448"/>
    </source>
</evidence>
<keyword evidence="3" id="KW-0813">Transport</keyword>
<feature type="transmembrane region" description="Helical" evidence="11">
    <location>
        <begin position="87"/>
        <end position="111"/>
    </location>
</feature>
<feature type="coiled-coil region" evidence="9">
    <location>
        <begin position="2122"/>
        <end position="2149"/>
    </location>
</feature>
<evidence type="ECO:0000256" key="4">
    <source>
        <dbReference type="ARBA" id="ARBA00022692"/>
    </source>
</evidence>
<dbReference type="GO" id="GO:0005524">
    <property type="term" value="F:ATP binding"/>
    <property type="evidence" value="ECO:0007669"/>
    <property type="project" value="UniProtKB-KW"/>
</dbReference>
<accession>A0A8J6HEC6</accession>
<dbReference type="InterPro" id="IPR036034">
    <property type="entry name" value="PDZ_sf"/>
</dbReference>
<evidence type="ECO:0000313" key="16">
    <source>
        <dbReference type="Proteomes" id="UP000719412"/>
    </source>
</evidence>
<dbReference type="PROSITE" id="PS50929">
    <property type="entry name" value="ABC_TM1F"/>
    <property type="match status" value="2"/>
</dbReference>
<comment type="similarity">
    <text evidence="2">Belongs to the peroxisomal membrane protein PXMP2/4 family.</text>
</comment>
<evidence type="ECO:0000256" key="9">
    <source>
        <dbReference type="SAM" id="Coils"/>
    </source>
</evidence>
<organism evidence="15 16">
    <name type="scientific">Tenebrio molitor</name>
    <name type="common">Yellow mealworm beetle</name>
    <dbReference type="NCBI Taxonomy" id="7067"/>
    <lineage>
        <taxon>Eukaryota</taxon>
        <taxon>Metazoa</taxon>
        <taxon>Ecdysozoa</taxon>
        <taxon>Arthropoda</taxon>
        <taxon>Hexapoda</taxon>
        <taxon>Insecta</taxon>
        <taxon>Pterygota</taxon>
        <taxon>Neoptera</taxon>
        <taxon>Endopterygota</taxon>
        <taxon>Coleoptera</taxon>
        <taxon>Polyphaga</taxon>
        <taxon>Cucujiformia</taxon>
        <taxon>Tenebrionidae</taxon>
        <taxon>Tenebrio</taxon>
    </lineage>
</organism>
<keyword evidence="4 11" id="KW-0812">Transmembrane</keyword>
<keyword evidence="9" id="KW-0175">Coiled coil</keyword>
<feature type="domain" description="ABC transporter" evidence="13">
    <location>
        <begin position="993"/>
        <end position="1221"/>
    </location>
</feature>
<dbReference type="PANTHER" id="PTHR24223">
    <property type="entry name" value="ATP-BINDING CASSETTE SUB-FAMILY C"/>
    <property type="match status" value="1"/>
</dbReference>
<feature type="transmembrane region" description="Helical" evidence="11">
    <location>
        <begin position="307"/>
        <end position="335"/>
    </location>
</feature>
<feature type="compositionally biased region" description="Basic residues" evidence="10">
    <location>
        <begin position="2266"/>
        <end position="2278"/>
    </location>
</feature>
<dbReference type="Gene3D" id="3.40.50.300">
    <property type="entry name" value="P-loop containing nucleotide triphosphate hydrolases"/>
    <property type="match status" value="2"/>
</dbReference>
<protein>
    <submittedName>
        <fullName evidence="15">Uncharacterized protein</fullName>
    </submittedName>
</protein>
<keyword evidence="5" id="KW-0547">Nucleotide-binding</keyword>
<dbReference type="SUPFAM" id="SSF50156">
    <property type="entry name" value="PDZ domain-like"/>
    <property type="match status" value="1"/>
</dbReference>
<dbReference type="Pfam" id="PF04117">
    <property type="entry name" value="Mpv17_PMP22"/>
    <property type="match status" value="1"/>
</dbReference>
<dbReference type="GO" id="GO:0016020">
    <property type="term" value="C:membrane"/>
    <property type="evidence" value="ECO:0007669"/>
    <property type="project" value="UniProtKB-SubCell"/>
</dbReference>
<feature type="domain" description="ABC transmembrane type-1" evidence="14">
    <location>
        <begin position="727"/>
        <end position="922"/>
    </location>
</feature>
<dbReference type="SUPFAM" id="SSF90123">
    <property type="entry name" value="ABC transporter transmembrane region"/>
    <property type="match status" value="2"/>
</dbReference>
<dbReference type="InterPro" id="IPR044726">
    <property type="entry name" value="ABCC_6TM_D2"/>
</dbReference>
<feature type="domain" description="ABC transporter" evidence="13">
    <location>
        <begin position="400"/>
        <end position="619"/>
    </location>
</feature>
<dbReference type="InterPro" id="IPR003439">
    <property type="entry name" value="ABC_transporter-like_ATP-bd"/>
</dbReference>
<feature type="compositionally biased region" description="Basic and acidic residues" evidence="10">
    <location>
        <begin position="2606"/>
        <end position="2618"/>
    </location>
</feature>
<dbReference type="PROSITE" id="PS50106">
    <property type="entry name" value="PDZ"/>
    <property type="match status" value="1"/>
</dbReference>
<dbReference type="CDD" id="cd18580">
    <property type="entry name" value="ABC_6TM_ABCC_D2"/>
    <property type="match status" value="1"/>
</dbReference>
<name>A0A8J6HEC6_TENMO</name>
<feature type="compositionally biased region" description="Polar residues" evidence="10">
    <location>
        <begin position="2508"/>
        <end position="2529"/>
    </location>
</feature>
<proteinExistence type="inferred from homology"/>
<evidence type="ECO:0000259" key="12">
    <source>
        <dbReference type="PROSITE" id="PS50106"/>
    </source>
</evidence>
<feature type="compositionally biased region" description="Polar residues" evidence="10">
    <location>
        <begin position="1554"/>
        <end position="1566"/>
    </location>
</feature>
<keyword evidence="6" id="KW-0067">ATP-binding</keyword>
<feature type="transmembrane region" description="Helical" evidence="11">
    <location>
        <begin position="227"/>
        <end position="250"/>
    </location>
</feature>
<evidence type="ECO:0000256" key="1">
    <source>
        <dbReference type="ARBA" id="ARBA00004141"/>
    </source>
</evidence>
<gene>
    <name evidence="15" type="ORF">GEV33_010228</name>
</gene>
<dbReference type="InterPro" id="IPR003593">
    <property type="entry name" value="AAA+_ATPase"/>
</dbReference>
<feature type="coiled-coil region" evidence="9">
    <location>
        <begin position="1879"/>
        <end position="1953"/>
    </location>
</feature>
<dbReference type="CDD" id="cd03244">
    <property type="entry name" value="ABCC_MRP_domain2"/>
    <property type="match status" value="1"/>
</dbReference>
<dbReference type="PROSITE" id="PS50893">
    <property type="entry name" value="ABC_TRANSPORTER_2"/>
    <property type="match status" value="2"/>
</dbReference>
<feature type="compositionally biased region" description="Polar residues" evidence="10">
    <location>
        <begin position="2248"/>
        <end position="2261"/>
    </location>
</feature>
<feature type="transmembrane region" description="Helical" evidence="11">
    <location>
        <begin position="796"/>
        <end position="815"/>
    </location>
</feature>
<evidence type="ECO:0000313" key="15">
    <source>
        <dbReference type="EMBL" id="KAH0812567.1"/>
    </source>
</evidence>
<dbReference type="InterPro" id="IPR011527">
    <property type="entry name" value="ABC1_TM_dom"/>
</dbReference>
<dbReference type="GO" id="GO:0016887">
    <property type="term" value="F:ATP hydrolysis activity"/>
    <property type="evidence" value="ECO:0007669"/>
    <property type="project" value="InterPro"/>
</dbReference>
<keyword evidence="8 11" id="KW-0472">Membrane</keyword>
<feature type="compositionally biased region" description="Low complexity" evidence="10">
    <location>
        <begin position="2236"/>
        <end position="2247"/>
    </location>
</feature>
<dbReference type="Proteomes" id="UP000719412">
    <property type="component" value="Unassembled WGS sequence"/>
</dbReference>
<dbReference type="PROSITE" id="PS00211">
    <property type="entry name" value="ABC_TRANSPORTER_1"/>
    <property type="match status" value="1"/>
</dbReference>
<evidence type="ECO:0000256" key="6">
    <source>
        <dbReference type="ARBA" id="ARBA00022840"/>
    </source>
</evidence>
<feature type="region of interest" description="Disordered" evidence="10">
    <location>
        <begin position="2232"/>
        <end position="2293"/>
    </location>
</feature>